<dbReference type="OrthoDB" id="9602643at2759"/>
<feature type="chain" id="PRO_5026789259" evidence="2">
    <location>
        <begin position="24"/>
        <end position="198"/>
    </location>
</feature>
<dbReference type="CTD" id="730159"/>
<sequence length="198" mass="23080">MVKQGLFLIFPLLFICLFRESICICDGTIWTKVGWEIFPEEMHYLKVKPSPSHCLPYPLDKLCCSFANMDIFQGSLHLISISAQALFLILSLLSAHYLWMKWKKHKKKLKKQTSDAFGNVLENQSLYDIDQILCRLVATTSMMNKYLNQVSHYPSAKKIKHRKLKKKKTEGGQRARGYWTYPHANMAQPNMETTQEIY</sequence>
<dbReference type="KEGG" id="vpc:107034247"/>
<dbReference type="Proteomes" id="UP001652581">
    <property type="component" value="Chromosome 21"/>
</dbReference>
<dbReference type="RefSeq" id="XP_015100555.1">
    <property type="nucleotide sequence ID" value="XM_015245069.3"/>
</dbReference>
<organism evidence="3 4">
    <name type="scientific">Vicugna pacos</name>
    <name type="common">Alpaca</name>
    <name type="synonym">Lama pacos</name>
    <dbReference type="NCBI Taxonomy" id="30538"/>
    <lineage>
        <taxon>Eukaryota</taxon>
        <taxon>Metazoa</taxon>
        <taxon>Chordata</taxon>
        <taxon>Craniata</taxon>
        <taxon>Vertebrata</taxon>
        <taxon>Euteleostomi</taxon>
        <taxon>Mammalia</taxon>
        <taxon>Eutheria</taxon>
        <taxon>Laurasiatheria</taxon>
        <taxon>Artiodactyla</taxon>
        <taxon>Tylopoda</taxon>
        <taxon>Camelidae</taxon>
        <taxon>Vicugna</taxon>
    </lineage>
</organism>
<dbReference type="InterPro" id="IPR038833">
    <property type="entry name" value="TEX50"/>
</dbReference>
<evidence type="ECO:0000256" key="2">
    <source>
        <dbReference type="SAM" id="SignalP"/>
    </source>
</evidence>
<name>A0A6J0AS11_VICPA</name>
<dbReference type="InParanoid" id="A0A6J0AS11"/>
<feature type="signal peptide" evidence="2">
    <location>
        <begin position="1"/>
        <end position="23"/>
    </location>
</feature>
<keyword evidence="3" id="KW-1185">Reference proteome</keyword>
<keyword evidence="2" id="KW-0732">Signal</keyword>
<keyword evidence="1" id="KW-1133">Transmembrane helix</keyword>
<evidence type="ECO:0000313" key="4">
    <source>
        <dbReference type="RefSeq" id="XP_015100555.1"/>
    </source>
</evidence>
<dbReference type="PANTHER" id="PTHR39232">
    <property type="entry name" value="TESTIS-EXPRESSED PROTEIN 50"/>
    <property type="match status" value="1"/>
</dbReference>
<keyword evidence="1" id="KW-0812">Transmembrane</keyword>
<feature type="transmembrane region" description="Helical" evidence="1">
    <location>
        <begin position="78"/>
        <end position="100"/>
    </location>
</feature>
<protein>
    <submittedName>
        <fullName evidence="4">Testis-expressed protein 50</fullName>
    </submittedName>
</protein>
<evidence type="ECO:0000313" key="3">
    <source>
        <dbReference type="Proteomes" id="UP001652581"/>
    </source>
</evidence>
<proteinExistence type="predicted"/>
<reference evidence="4" key="1">
    <citation type="submission" date="2025-08" db="UniProtKB">
        <authorList>
            <consortium name="RefSeq"/>
        </authorList>
    </citation>
    <scope>IDENTIFICATION</scope>
</reference>
<dbReference type="GeneID" id="107034247"/>
<dbReference type="PANTHER" id="PTHR39232:SF1">
    <property type="entry name" value="TESTIS-EXPRESSED PROTEIN 50"/>
    <property type="match status" value="1"/>
</dbReference>
<gene>
    <name evidence="4" type="primary">TEX50</name>
</gene>
<evidence type="ECO:0000256" key="1">
    <source>
        <dbReference type="SAM" id="Phobius"/>
    </source>
</evidence>
<accession>A0A6J0AS11</accession>
<dbReference type="AlphaFoldDB" id="A0A6J0AS11"/>
<keyword evidence="1" id="KW-0472">Membrane</keyword>